<dbReference type="PANTHER" id="PTHR16557">
    <property type="entry name" value="ALKYLATED DNA REPAIR PROTEIN ALKB-RELATED"/>
    <property type="match status" value="1"/>
</dbReference>
<evidence type="ECO:0000256" key="6">
    <source>
        <dbReference type="PIRSR" id="PIRSR604574-2"/>
    </source>
</evidence>
<dbReference type="GO" id="GO:0035513">
    <property type="term" value="P:oxidative RNA demethylation"/>
    <property type="evidence" value="ECO:0007669"/>
    <property type="project" value="TreeGrafter"/>
</dbReference>
<accession>A0A8J2YUE7</accession>
<dbReference type="Gene3D" id="2.60.120.590">
    <property type="entry name" value="Alpha-ketoglutarate-dependent dioxygenase AlkB-like"/>
    <property type="match status" value="1"/>
</dbReference>
<feature type="binding site" evidence="5">
    <location>
        <begin position="64"/>
        <end position="66"/>
    </location>
    <ligand>
        <name>substrate</name>
    </ligand>
</feature>
<dbReference type="InterPro" id="IPR027450">
    <property type="entry name" value="AlkB-like"/>
</dbReference>
<evidence type="ECO:0000256" key="3">
    <source>
        <dbReference type="ARBA" id="ARBA00023002"/>
    </source>
</evidence>
<dbReference type="EMBL" id="BMJQ01000007">
    <property type="protein sequence ID" value="GGF22535.1"/>
    <property type="molecule type" value="Genomic_DNA"/>
</dbReference>
<keyword evidence="4 6" id="KW-0408">Iron</keyword>
<dbReference type="GO" id="GO:0035516">
    <property type="term" value="F:broad specificity oxidative DNA demethylase activity"/>
    <property type="evidence" value="ECO:0007669"/>
    <property type="project" value="TreeGrafter"/>
</dbReference>
<sequence length="204" mass="21805">MTRLAVGPGITLFKALAGDEVLLAALAVIEACPPRRMMTPGGKSMSVAMTNCGPLGWVTDRDGYRYVAEDPLTGEPWPAMPAPMALLATEAAAAAGFPGFAPEACLVNLYDIESRMGAHQDRDEQDRAAPIVSVSFGLAARFRIGGTSRGGMTRSFLLEHGDVLVFGGPARLAYHGVDRILPGRHSALGERRLNLTFRRVNEAR</sequence>
<dbReference type="GO" id="GO:0035515">
    <property type="term" value="F:oxidative RNA demethylase activity"/>
    <property type="evidence" value="ECO:0007669"/>
    <property type="project" value="TreeGrafter"/>
</dbReference>
<gene>
    <name evidence="8" type="primary">alkB</name>
    <name evidence="8" type="ORF">GCM10011611_30780</name>
</gene>
<dbReference type="RefSeq" id="WP_229743743.1">
    <property type="nucleotide sequence ID" value="NZ_BMJQ01000007.1"/>
</dbReference>
<feature type="binding site" evidence="5">
    <location>
        <begin position="192"/>
        <end position="198"/>
    </location>
    <ligand>
        <name>2-oxoglutarate</name>
        <dbReference type="ChEBI" id="CHEBI:16810"/>
    </ligand>
</feature>
<comment type="cofactor">
    <cofactor evidence="6">
        <name>Fe(2+)</name>
        <dbReference type="ChEBI" id="CHEBI:29033"/>
    </cofactor>
    <text evidence="6">Binds 1 Fe(2+) ion per subunit.</text>
</comment>
<evidence type="ECO:0000256" key="4">
    <source>
        <dbReference type="ARBA" id="ARBA00023004"/>
    </source>
</evidence>
<dbReference type="InterPro" id="IPR005123">
    <property type="entry name" value="Oxoglu/Fe-dep_dioxygenase_dom"/>
</dbReference>
<dbReference type="InterPro" id="IPR037151">
    <property type="entry name" value="AlkB-like_sf"/>
</dbReference>
<dbReference type="GO" id="GO:0008198">
    <property type="term" value="F:ferrous iron binding"/>
    <property type="evidence" value="ECO:0007669"/>
    <property type="project" value="TreeGrafter"/>
</dbReference>
<evidence type="ECO:0000256" key="5">
    <source>
        <dbReference type="PIRSR" id="PIRSR604574-1"/>
    </source>
</evidence>
<dbReference type="GO" id="GO:0005737">
    <property type="term" value="C:cytoplasm"/>
    <property type="evidence" value="ECO:0007669"/>
    <property type="project" value="TreeGrafter"/>
</dbReference>
<evidence type="ECO:0000313" key="8">
    <source>
        <dbReference type="EMBL" id="GGF22535.1"/>
    </source>
</evidence>
<reference evidence="8" key="1">
    <citation type="journal article" date="2014" name="Int. J. Syst. Evol. Microbiol.">
        <title>Complete genome sequence of Corynebacterium casei LMG S-19264T (=DSM 44701T), isolated from a smear-ripened cheese.</title>
        <authorList>
            <consortium name="US DOE Joint Genome Institute (JGI-PGF)"/>
            <person name="Walter F."/>
            <person name="Albersmeier A."/>
            <person name="Kalinowski J."/>
            <person name="Ruckert C."/>
        </authorList>
    </citation>
    <scope>NUCLEOTIDE SEQUENCE</scope>
    <source>
        <strain evidence="8">CGMCC 1.15725</strain>
    </source>
</reference>
<dbReference type="SUPFAM" id="SSF51197">
    <property type="entry name" value="Clavaminate synthase-like"/>
    <property type="match status" value="1"/>
</dbReference>
<proteinExistence type="predicted"/>
<organism evidence="8 9">
    <name type="scientific">Aliidongia dinghuensis</name>
    <dbReference type="NCBI Taxonomy" id="1867774"/>
    <lineage>
        <taxon>Bacteria</taxon>
        <taxon>Pseudomonadati</taxon>
        <taxon>Pseudomonadota</taxon>
        <taxon>Alphaproteobacteria</taxon>
        <taxon>Rhodospirillales</taxon>
        <taxon>Dongiaceae</taxon>
        <taxon>Aliidongia</taxon>
    </lineage>
</organism>
<dbReference type="Pfam" id="PF13532">
    <property type="entry name" value="2OG-FeII_Oxy_2"/>
    <property type="match status" value="1"/>
</dbReference>
<keyword evidence="9" id="KW-1185">Reference proteome</keyword>
<protein>
    <submittedName>
        <fullName evidence="8">Alpha-ketoglutarate-dependent dioxygenase AlkB</fullName>
    </submittedName>
</protein>
<evidence type="ECO:0000259" key="7">
    <source>
        <dbReference type="PROSITE" id="PS51471"/>
    </source>
</evidence>
<evidence type="ECO:0000313" key="9">
    <source>
        <dbReference type="Proteomes" id="UP000646365"/>
    </source>
</evidence>
<evidence type="ECO:0000256" key="2">
    <source>
        <dbReference type="ARBA" id="ARBA00022964"/>
    </source>
</evidence>
<feature type="binding site" evidence="5">
    <location>
        <position position="57"/>
    </location>
    <ligand>
        <name>substrate</name>
    </ligand>
</feature>
<feature type="domain" description="Fe2OG dioxygenase" evidence="7">
    <location>
        <begin position="101"/>
        <end position="201"/>
    </location>
</feature>
<keyword evidence="3" id="KW-0560">Oxidoreductase</keyword>
<reference evidence="8" key="2">
    <citation type="submission" date="2020-09" db="EMBL/GenBank/DDBJ databases">
        <authorList>
            <person name="Sun Q."/>
            <person name="Zhou Y."/>
        </authorList>
    </citation>
    <scope>NUCLEOTIDE SEQUENCE</scope>
    <source>
        <strain evidence="8">CGMCC 1.15725</strain>
    </source>
</reference>
<name>A0A8J2YUE7_9PROT</name>
<feature type="binding site" evidence="5">
    <location>
        <position position="123"/>
    </location>
    <ligand>
        <name>substrate</name>
    </ligand>
</feature>
<dbReference type="Proteomes" id="UP000646365">
    <property type="component" value="Unassembled WGS sequence"/>
</dbReference>
<feature type="binding site" evidence="5">
    <location>
        <position position="149"/>
    </location>
    <ligand>
        <name>substrate</name>
    </ligand>
</feature>
<dbReference type="PROSITE" id="PS51471">
    <property type="entry name" value="FE2OG_OXY"/>
    <property type="match status" value="1"/>
</dbReference>
<feature type="binding site" evidence="5">
    <location>
        <begin position="108"/>
        <end position="110"/>
    </location>
    <ligand>
        <name>2-oxoglutarate</name>
        <dbReference type="ChEBI" id="CHEBI:16810"/>
    </ligand>
</feature>
<feature type="binding site" evidence="6">
    <location>
        <position position="175"/>
    </location>
    <ligand>
        <name>Fe cation</name>
        <dbReference type="ChEBI" id="CHEBI:24875"/>
        <note>catalytic</note>
    </ligand>
</feature>
<evidence type="ECO:0000256" key="1">
    <source>
        <dbReference type="ARBA" id="ARBA00022723"/>
    </source>
</evidence>
<dbReference type="PANTHER" id="PTHR16557:SF2">
    <property type="entry name" value="NUCLEIC ACID DIOXYGENASE ALKBH1"/>
    <property type="match status" value="1"/>
</dbReference>
<comment type="caution">
    <text evidence="8">The sequence shown here is derived from an EMBL/GenBank/DDBJ whole genome shotgun (WGS) entry which is preliminary data.</text>
</comment>
<dbReference type="AlphaFoldDB" id="A0A8J2YUE7"/>
<keyword evidence="1 6" id="KW-0479">Metal-binding</keyword>
<feature type="binding site" evidence="6">
    <location>
        <position position="121"/>
    </location>
    <ligand>
        <name>Fe cation</name>
        <dbReference type="ChEBI" id="CHEBI:24875"/>
        <note>catalytic</note>
    </ligand>
</feature>
<feature type="binding site" evidence="6">
    <location>
        <position position="119"/>
    </location>
    <ligand>
        <name>Fe cation</name>
        <dbReference type="ChEBI" id="CHEBI:24875"/>
        <note>catalytic</note>
    </ligand>
</feature>
<keyword evidence="2 8" id="KW-0223">Dioxygenase</keyword>
<dbReference type="InterPro" id="IPR004574">
    <property type="entry name" value="Alkb"/>
</dbReference>